<feature type="domain" description="C2H2-type" evidence="12">
    <location>
        <begin position="355"/>
        <end position="382"/>
    </location>
</feature>
<evidence type="ECO:0000256" key="3">
    <source>
        <dbReference type="ARBA" id="ARBA00022737"/>
    </source>
</evidence>
<protein>
    <submittedName>
        <fullName evidence="14 15">Uncharacterized protein</fullName>
    </submittedName>
</protein>
<dbReference type="Proteomes" id="UP000002320">
    <property type="component" value="Unassembled WGS sequence"/>
</dbReference>
<evidence type="ECO:0000256" key="7">
    <source>
        <dbReference type="ARBA" id="ARBA00023242"/>
    </source>
</evidence>
<dbReference type="GO" id="GO:0008270">
    <property type="term" value="F:zinc ion binding"/>
    <property type="evidence" value="ECO:0007669"/>
    <property type="project" value="UniProtKB-UniRule"/>
</dbReference>
<evidence type="ECO:0000256" key="4">
    <source>
        <dbReference type="ARBA" id="ARBA00022771"/>
    </source>
</evidence>
<evidence type="ECO:0000256" key="8">
    <source>
        <dbReference type="ARBA" id="ARBA00037948"/>
    </source>
</evidence>
<feature type="domain" description="C2H2-type" evidence="12">
    <location>
        <begin position="439"/>
        <end position="466"/>
    </location>
</feature>
<feature type="compositionally biased region" description="Basic residues" evidence="11">
    <location>
        <begin position="277"/>
        <end position="286"/>
    </location>
</feature>
<dbReference type="InterPro" id="IPR012934">
    <property type="entry name" value="Znf_AD"/>
</dbReference>
<dbReference type="PROSITE" id="PS50157">
    <property type="entry name" value="ZINC_FINGER_C2H2_2"/>
    <property type="match status" value="5"/>
</dbReference>
<dbReference type="Pfam" id="PF07776">
    <property type="entry name" value="zf-AD"/>
    <property type="match status" value="1"/>
</dbReference>
<dbReference type="STRING" id="7176.B0X0T7"/>
<feature type="domain" description="C2H2-type" evidence="12">
    <location>
        <begin position="326"/>
        <end position="354"/>
    </location>
</feature>
<keyword evidence="3" id="KW-0677">Repeat</keyword>
<dbReference type="OMA" id="RCHKLTH"/>
<feature type="binding site" evidence="10">
    <location>
        <position position="90"/>
    </location>
    <ligand>
        <name>Zn(2+)</name>
        <dbReference type="ChEBI" id="CHEBI:29105"/>
    </ligand>
</feature>
<dbReference type="OrthoDB" id="10014216at2759"/>
<dbReference type="GO" id="GO:0000122">
    <property type="term" value="P:negative regulation of transcription by RNA polymerase II"/>
    <property type="evidence" value="ECO:0007669"/>
    <property type="project" value="UniProtKB-ARBA"/>
</dbReference>
<evidence type="ECO:0000256" key="10">
    <source>
        <dbReference type="PROSITE-ProRule" id="PRU01263"/>
    </source>
</evidence>
<dbReference type="SMART" id="SM00868">
    <property type="entry name" value="zf-AD"/>
    <property type="match status" value="1"/>
</dbReference>
<keyword evidence="5 10" id="KW-0862">Zinc</keyword>
<dbReference type="InterPro" id="IPR036236">
    <property type="entry name" value="Znf_C2H2_sf"/>
</dbReference>
<dbReference type="PROSITE" id="PS51915">
    <property type="entry name" value="ZAD"/>
    <property type="match status" value="1"/>
</dbReference>
<evidence type="ECO:0000256" key="11">
    <source>
        <dbReference type="SAM" id="MobiDB-lite"/>
    </source>
</evidence>
<dbReference type="EMBL" id="DS232245">
    <property type="protein sequence ID" value="EDS38329.1"/>
    <property type="molecule type" value="Genomic_DNA"/>
</dbReference>
<feature type="region of interest" description="Disordered" evidence="11">
    <location>
        <begin position="238"/>
        <end position="294"/>
    </location>
</feature>
<dbReference type="VEuPathDB" id="VectorBase:CQUJHB018449"/>
<comment type="subcellular location">
    <subcellularLocation>
        <location evidence="1">Nucleus</location>
    </subcellularLocation>
</comment>
<dbReference type="SMART" id="SM00355">
    <property type="entry name" value="ZnF_C2H2"/>
    <property type="match status" value="7"/>
</dbReference>
<dbReference type="PANTHER" id="PTHR24388">
    <property type="entry name" value="ZINC FINGER PROTEIN"/>
    <property type="match status" value="1"/>
</dbReference>
<name>B0X0T7_CULQU</name>
<dbReference type="GO" id="GO:0000981">
    <property type="term" value="F:DNA-binding transcription factor activity, RNA polymerase II-specific"/>
    <property type="evidence" value="ECO:0007669"/>
    <property type="project" value="TreeGrafter"/>
</dbReference>
<gene>
    <name evidence="15" type="primary">6045987</name>
    <name evidence="14" type="ORF">CpipJ_CPIJ013118</name>
</gene>
<dbReference type="PROSITE" id="PS00028">
    <property type="entry name" value="ZINC_FINGER_C2H2_1"/>
    <property type="match status" value="6"/>
</dbReference>
<dbReference type="InterPro" id="IPR050527">
    <property type="entry name" value="Snail/Krueppel_Znf"/>
</dbReference>
<dbReference type="KEGG" id="cqu:CpipJ_CPIJ013118"/>
<dbReference type="SUPFAM" id="SSF57716">
    <property type="entry name" value="Glucocorticoid receptor-like (DNA-binding domain)"/>
    <property type="match status" value="1"/>
</dbReference>
<dbReference type="InParanoid" id="B0X0T7"/>
<evidence type="ECO:0000313" key="16">
    <source>
        <dbReference type="Proteomes" id="UP000002320"/>
    </source>
</evidence>
<dbReference type="PANTHER" id="PTHR24388:SF104">
    <property type="entry name" value="AT-RICH BINDING PROTEIN-RELATED"/>
    <property type="match status" value="1"/>
</dbReference>
<proteinExistence type="inferred from homology"/>
<keyword evidence="7" id="KW-0539">Nucleus</keyword>
<dbReference type="HOGENOM" id="CLU_002678_94_1_1"/>
<dbReference type="GO" id="GO:0000978">
    <property type="term" value="F:RNA polymerase II cis-regulatory region sequence-specific DNA binding"/>
    <property type="evidence" value="ECO:0007669"/>
    <property type="project" value="TreeGrafter"/>
</dbReference>
<dbReference type="eggNOG" id="KOG1721">
    <property type="taxonomic scope" value="Eukaryota"/>
</dbReference>
<reference evidence="14" key="1">
    <citation type="submission" date="2007-03" db="EMBL/GenBank/DDBJ databases">
        <title>Annotation of Culex pipiens quinquefasciatus.</title>
        <authorList>
            <consortium name="The Broad Institute Genome Sequencing Platform"/>
            <person name="Atkinson P.W."/>
            <person name="Hemingway J."/>
            <person name="Christensen B.M."/>
            <person name="Higgs S."/>
            <person name="Kodira C."/>
            <person name="Hannick L."/>
            <person name="Megy K."/>
            <person name="O'Leary S."/>
            <person name="Pearson M."/>
            <person name="Haas B.J."/>
            <person name="Mauceli E."/>
            <person name="Wortman J.R."/>
            <person name="Lee N.H."/>
            <person name="Guigo R."/>
            <person name="Stanke M."/>
            <person name="Alvarado L."/>
            <person name="Amedeo P."/>
            <person name="Antoine C.H."/>
            <person name="Arensburger P."/>
            <person name="Bidwell S.L."/>
            <person name="Crawford M."/>
            <person name="Camaro F."/>
            <person name="Devon K."/>
            <person name="Engels R."/>
            <person name="Hammond M."/>
            <person name="Howarth C."/>
            <person name="Koehrsen M."/>
            <person name="Lawson D."/>
            <person name="Montgomery P."/>
            <person name="Nene V."/>
            <person name="Nusbaum C."/>
            <person name="Puiu D."/>
            <person name="Romero-Severson J."/>
            <person name="Severson D.W."/>
            <person name="Shumway M."/>
            <person name="Sisk P."/>
            <person name="Stolte C."/>
            <person name="Zeng Q."/>
            <person name="Eisenstadt E."/>
            <person name="Fraser-Liggett C."/>
            <person name="Strausberg R."/>
            <person name="Galagan J."/>
            <person name="Birren B."/>
            <person name="Collins F.H."/>
        </authorList>
    </citation>
    <scope>NUCLEOTIDE SEQUENCE [LARGE SCALE GENOMIC DNA]</scope>
    <source>
        <strain evidence="14">JHB</strain>
    </source>
</reference>
<accession>B0X0T7</accession>
<feature type="binding site" evidence="10">
    <location>
        <position position="37"/>
    </location>
    <ligand>
        <name>Zn(2+)</name>
        <dbReference type="ChEBI" id="CHEBI:29105"/>
    </ligand>
</feature>
<evidence type="ECO:0000256" key="2">
    <source>
        <dbReference type="ARBA" id="ARBA00022723"/>
    </source>
</evidence>
<keyword evidence="4 9" id="KW-0863">Zinc-finger</keyword>
<feature type="compositionally biased region" description="Acidic residues" evidence="11">
    <location>
        <begin position="238"/>
        <end position="271"/>
    </location>
</feature>
<organism>
    <name type="scientific">Culex quinquefasciatus</name>
    <name type="common">Southern house mosquito</name>
    <name type="synonym">Culex pungens</name>
    <dbReference type="NCBI Taxonomy" id="7176"/>
    <lineage>
        <taxon>Eukaryota</taxon>
        <taxon>Metazoa</taxon>
        <taxon>Ecdysozoa</taxon>
        <taxon>Arthropoda</taxon>
        <taxon>Hexapoda</taxon>
        <taxon>Insecta</taxon>
        <taxon>Pterygota</taxon>
        <taxon>Neoptera</taxon>
        <taxon>Endopterygota</taxon>
        <taxon>Diptera</taxon>
        <taxon>Nematocera</taxon>
        <taxon>Culicoidea</taxon>
        <taxon>Culicidae</taxon>
        <taxon>Culicinae</taxon>
        <taxon>Culicini</taxon>
        <taxon>Culex</taxon>
        <taxon>Culex</taxon>
    </lineage>
</organism>
<evidence type="ECO:0000256" key="6">
    <source>
        <dbReference type="ARBA" id="ARBA00023125"/>
    </source>
</evidence>
<dbReference type="FunFam" id="3.30.160.60:FF:001465">
    <property type="entry name" value="Zinc finger protein 560"/>
    <property type="match status" value="1"/>
</dbReference>
<evidence type="ECO:0000259" key="12">
    <source>
        <dbReference type="PROSITE" id="PS50157"/>
    </source>
</evidence>
<sequence length="508" mass="58385">MENSGCLDLETLENDNGECKQDQLRIRHYMDHFERLCRLCLATERLVNVYSIVQGRNVFYVRNFVKEGFRLLEQKIDKKDHLPNFICEKCERNLNILCNFKKKCDASRRVLEKVRDKTIVPDDLREVEMLGSAPPAATTNEQGISGRLRRSKKMPQLQNSGEVLKKLPQTISVEKVDETVKHETSTPTPAEVTAPSAETIASPLKIEPEEIKEEVIGSVQVIFPADDSEQVALIPEEAVDDASEPEHESEEYLEEHEDQSDSDYQPDDPQEEGQPRKSGRRGRRAKSSGSSRCDKKSKEKTVCAICGALVNNVKCHMVIHEEVRPHQCEHCPKNFTSRNKLQSHINSVHLKKRDFKCEICGKAFLEKNNLKGHLRIHNGDRKYQCDLCPKSFLFAGTLRCHKLTHTQDKQHECHVCGKRFLMRTTLNKHLYVHSNERPHKCELCEKAFRTSTHKIIHMRTHTGEKPLQCRICLTGFAHHKARSVHMKTKHAEELLALDLLDEKGHLKF</sequence>
<dbReference type="Pfam" id="PF13894">
    <property type="entry name" value="zf-C2H2_4"/>
    <property type="match status" value="2"/>
</dbReference>
<evidence type="ECO:0000256" key="1">
    <source>
        <dbReference type="ARBA" id="ARBA00004123"/>
    </source>
</evidence>
<feature type="binding site" evidence="10">
    <location>
        <position position="40"/>
    </location>
    <ligand>
        <name>Zn(2+)</name>
        <dbReference type="ChEBI" id="CHEBI:29105"/>
    </ligand>
</feature>
<feature type="domain" description="ZAD" evidence="13">
    <location>
        <begin position="35"/>
        <end position="114"/>
    </location>
</feature>
<feature type="domain" description="C2H2-type" evidence="12">
    <location>
        <begin position="411"/>
        <end position="438"/>
    </location>
</feature>
<evidence type="ECO:0000256" key="9">
    <source>
        <dbReference type="PROSITE-ProRule" id="PRU00042"/>
    </source>
</evidence>
<dbReference type="VEuPathDB" id="VectorBase:CPIJ013118"/>
<keyword evidence="2 10" id="KW-0479">Metal-binding</keyword>
<dbReference type="Gene3D" id="3.40.1800.20">
    <property type="match status" value="1"/>
</dbReference>
<feature type="region of interest" description="Disordered" evidence="11">
    <location>
        <begin position="134"/>
        <end position="201"/>
    </location>
</feature>
<dbReference type="SUPFAM" id="SSF57667">
    <property type="entry name" value="beta-beta-alpha zinc fingers"/>
    <property type="match status" value="3"/>
</dbReference>
<feature type="compositionally biased region" description="Basic and acidic residues" evidence="11">
    <location>
        <begin position="174"/>
        <end position="184"/>
    </location>
</feature>
<keyword evidence="16" id="KW-1185">Reference proteome</keyword>
<feature type="domain" description="C2H2-type" evidence="12">
    <location>
        <begin position="383"/>
        <end position="410"/>
    </location>
</feature>
<keyword evidence="6" id="KW-0238">DNA-binding</keyword>
<evidence type="ECO:0000313" key="15">
    <source>
        <dbReference type="EnsemblMetazoa" id="CPIJ013118-PA"/>
    </source>
</evidence>
<dbReference type="AlphaFoldDB" id="B0X0T7"/>
<evidence type="ECO:0000259" key="13">
    <source>
        <dbReference type="PROSITE" id="PS51915"/>
    </source>
</evidence>
<evidence type="ECO:0000313" key="14">
    <source>
        <dbReference type="EMBL" id="EDS38329.1"/>
    </source>
</evidence>
<dbReference type="Gene3D" id="3.30.160.60">
    <property type="entry name" value="Classic Zinc Finger"/>
    <property type="match status" value="6"/>
</dbReference>
<feature type="binding site" evidence="10">
    <location>
        <position position="87"/>
    </location>
    <ligand>
        <name>Zn(2+)</name>
        <dbReference type="ChEBI" id="CHEBI:29105"/>
    </ligand>
</feature>
<evidence type="ECO:0000256" key="5">
    <source>
        <dbReference type="ARBA" id="ARBA00022833"/>
    </source>
</evidence>
<dbReference type="EnsemblMetazoa" id="CPIJ013118-RA">
    <property type="protein sequence ID" value="CPIJ013118-PA"/>
    <property type="gene ID" value="CPIJ013118"/>
</dbReference>
<reference evidence="15" key="2">
    <citation type="submission" date="2020-05" db="UniProtKB">
        <authorList>
            <consortium name="EnsemblMetazoa"/>
        </authorList>
    </citation>
    <scope>IDENTIFICATION</scope>
    <source>
        <strain evidence="15">JHB</strain>
    </source>
</reference>
<comment type="similarity">
    <text evidence="8">Belongs to the snail C2H2-type zinc-finger protein family.</text>
</comment>
<dbReference type="GO" id="GO:0005634">
    <property type="term" value="C:nucleus"/>
    <property type="evidence" value="ECO:0007669"/>
    <property type="project" value="UniProtKB-SubCell"/>
</dbReference>
<dbReference type="InterPro" id="IPR013087">
    <property type="entry name" value="Znf_C2H2_type"/>
</dbReference>
<dbReference type="FunFam" id="3.30.160.60:FF:000303">
    <property type="entry name" value="Zinc finger protein 41"/>
    <property type="match status" value="1"/>
</dbReference>